<protein>
    <submittedName>
        <fullName evidence="1">Uncharacterized protein</fullName>
    </submittedName>
</protein>
<organism evidence="1">
    <name type="scientific">uncultured Desulfobacterium sp</name>
    <dbReference type="NCBI Taxonomy" id="201089"/>
    <lineage>
        <taxon>Bacteria</taxon>
        <taxon>Pseudomonadati</taxon>
        <taxon>Thermodesulfobacteriota</taxon>
        <taxon>Desulfobacteria</taxon>
        <taxon>Desulfobacterales</taxon>
        <taxon>Desulfobacteriaceae</taxon>
        <taxon>Desulfobacterium</taxon>
        <taxon>environmental samples</taxon>
    </lineage>
</organism>
<dbReference type="EMBL" id="OJIN01000245">
    <property type="protein sequence ID" value="SPD76513.1"/>
    <property type="molecule type" value="Genomic_DNA"/>
</dbReference>
<accession>A0A445N4A4</accession>
<proteinExistence type="predicted"/>
<evidence type="ECO:0000313" key="1">
    <source>
        <dbReference type="EMBL" id="SPD76513.1"/>
    </source>
</evidence>
<name>A0A445N4A4_9BACT</name>
<reference evidence="1" key="1">
    <citation type="submission" date="2018-01" db="EMBL/GenBank/DDBJ databases">
        <authorList>
            <person name="Regsiter A."/>
            <person name="William W."/>
        </authorList>
    </citation>
    <scope>NUCLEOTIDE SEQUENCE</scope>
    <source>
        <strain evidence="1">TRIP AH-1</strain>
    </source>
</reference>
<dbReference type="AlphaFoldDB" id="A0A445N4A4"/>
<sequence length="58" mass="6795">MNEEDKKEKKLTIKVPKGTIVKIEGHPVRLRESLYIEQVNGASFRLEDHIVMETEEEE</sequence>
<gene>
    <name evidence="1" type="ORF">PITCH_A980027</name>
</gene>